<sequence>MLTIASQALTEDTTAQLIFNGGAKGSVSFYFGGDTVGHYDCGNHV</sequence>
<comment type="caution">
    <text evidence="1">The sequence shown here is derived from an EMBL/GenBank/DDBJ whole genome shotgun (WGS) entry which is preliminary data.</text>
</comment>
<evidence type="ECO:0000313" key="1">
    <source>
        <dbReference type="EMBL" id="PVX49743.1"/>
    </source>
</evidence>
<organism evidence="1 2">
    <name type="scientific">Hallella colorans</name>
    <dbReference type="NCBI Taxonomy" id="1703337"/>
    <lineage>
        <taxon>Bacteria</taxon>
        <taxon>Pseudomonadati</taxon>
        <taxon>Bacteroidota</taxon>
        <taxon>Bacteroidia</taxon>
        <taxon>Bacteroidales</taxon>
        <taxon>Prevotellaceae</taxon>
        <taxon>Hallella</taxon>
    </lineage>
</organism>
<evidence type="ECO:0000313" key="2">
    <source>
        <dbReference type="Proteomes" id="UP000245870"/>
    </source>
</evidence>
<protein>
    <submittedName>
        <fullName evidence="1">Uncharacterized protein</fullName>
    </submittedName>
</protein>
<accession>A0A2U0U1B2</accession>
<dbReference type="AlphaFoldDB" id="A0A2U0U1B2"/>
<reference evidence="1 2" key="1">
    <citation type="submission" date="2018-05" db="EMBL/GenBank/DDBJ databases">
        <title>Genomic Encyclopedia of Type Strains, Phase IV (KMG-IV): sequencing the most valuable type-strain genomes for metagenomic binning, comparative biology and taxonomic classification.</title>
        <authorList>
            <person name="Goeker M."/>
        </authorList>
    </citation>
    <scope>NUCLEOTIDE SEQUENCE [LARGE SCALE GENOMIC DNA]</scope>
    <source>
        <strain evidence="1 2">DSM 100333</strain>
    </source>
</reference>
<keyword evidence="2" id="KW-1185">Reference proteome</keyword>
<gene>
    <name evidence="1" type="ORF">C7379_1191</name>
</gene>
<dbReference type="Proteomes" id="UP000245870">
    <property type="component" value="Unassembled WGS sequence"/>
</dbReference>
<proteinExistence type="predicted"/>
<name>A0A2U0U1B2_9BACT</name>
<dbReference type="EMBL" id="QENY01000019">
    <property type="protein sequence ID" value="PVX49743.1"/>
    <property type="molecule type" value="Genomic_DNA"/>
</dbReference>